<name>A0AAV0QTP8_9ROSI</name>
<evidence type="ECO:0000256" key="2">
    <source>
        <dbReference type="ARBA" id="ARBA00022723"/>
    </source>
</evidence>
<dbReference type="FunFam" id="1.10.630.10:FF:000011">
    <property type="entry name" value="Cytochrome P450 83B1"/>
    <property type="match status" value="1"/>
</dbReference>
<accession>A0AAV0QTP8</accession>
<dbReference type="Proteomes" id="UP001154282">
    <property type="component" value="Unassembled WGS sequence"/>
</dbReference>
<dbReference type="Pfam" id="PF00067">
    <property type="entry name" value="p450"/>
    <property type="match status" value="1"/>
</dbReference>
<keyword evidence="6" id="KW-1133">Transmembrane helix</keyword>
<dbReference type="EMBL" id="CAMGYJ010000010">
    <property type="protein sequence ID" value="CAI0547513.1"/>
    <property type="molecule type" value="Genomic_DNA"/>
</dbReference>
<keyword evidence="3 4" id="KW-0408">Iron</keyword>
<evidence type="ECO:0000313" key="7">
    <source>
        <dbReference type="EMBL" id="CAI0547513.1"/>
    </source>
</evidence>
<sequence>MSNPTETRKMYGLQDFFSHPDLQFASLLLFLFLLISAKFILSTDTLTKNKKKKSNLPPSPWKLPVLGNLHQLGTHLHRTLQSLSQTHGPVFLLHLGSAPTLIVSSPESAKEIMKTHDLAFSNRPHSAISNRLLYNYRDLSQAPYGDYWRQMRSICVMRLLSAKRVESFRWIREQEAALLVDRIEEHAVSAAGAPLNLGELISRITNDIVCRVALGRKYGEAAGDGEKGKGKNFKLLLEEFGAALGAVNVADFIPWLGWINRFNGLNRKVEKVFREFDEFLDQVLEDHRLTSVIKEKSEEEWEEKEKDLVDVLLQFQRETPGFAVDRDTIKAIVLDMFAAGSDTTYTALEWAMTEILRHPRVMRKLQKEIRAIVGEKRYVKEGEIKQMDYLKAVIKESFRLHPPVPLLVPRESNRHVKVQGYDVVEKTRVIVNAWAIGRDPKRWQDAEEFLPERFLNNKIDFKGQDFELIPFGAGRRGCPGTSFATTSLEITLVSMLHRFDWLMPAGEGGLDADEAPGLTVHRKTPLLVVPTLYSL</sequence>
<keyword evidence="6" id="KW-0472">Membrane</keyword>
<dbReference type="AlphaFoldDB" id="A0AAV0QTP8"/>
<gene>
    <name evidence="7" type="ORF">LITE_LOCUS44395</name>
</gene>
<evidence type="ECO:0000256" key="4">
    <source>
        <dbReference type="PIRSR" id="PIRSR602401-1"/>
    </source>
</evidence>
<dbReference type="PANTHER" id="PTHR47955:SF15">
    <property type="entry name" value="CYTOCHROME P450 71A2-LIKE"/>
    <property type="match status" value="1"/>
</dbReference>
<dbReference type="PRINTS" id="PR00385">
    <property type="entry name" value="P450"/>
</dbReference>
<proteinExistence type="inferred from homology"/>
<dbReference type="PROSITE" id="PS00086">
    <property type="entry name" value="CYTOCHROME_P450"/>
    <property type="match status" value="1"/>
</dbReference>
<comment type="similarity">
    <text evidence="1 5">Belongs to the cytochrome P450 family.</text>
</comment>
<feature type="binding site" description="axial binding residue" evidence="4">
    <location>
        <position position="478"/>
    </location>
    <ligand>
        <name>heme</name>
        <dbReference type="ChEBI" id="CHEBI:30413"/>
    </ligand>
    <ligandPart>
        <name>Fe</name>
        <dbReference type="ChEBI" id="CHEBI:18248"/>
    </ligandPart>
</feature>
<dbReference type="InterPro" id="IPR001128">
    <property type="entry name" value="Cyt_P450"/>
</dbReference>
<feature type="transmembrane region" description="Helical" evidence="6">
    <location>
        <begin position="22"/>
        <end position="41"/>
    </location>
</feature>
<dbReference type="InterPro" id="IPR017972">
    <property type="entry name" value="Cyt_P450_CS"/>
</dbReference>
<evidence type="ECO:0000256" key="6">
    <source>
        <dbReference type="SAM" id="Phobius"/>
    </source>
</evidence>
<dbReference type="PANTHER" id="PTHR47955">
    <property type="entry name" value="CYTOCHROME P450 FAMILY 71 PROTEIN"/>
    <property type="match status" value="1"/>
</dbReference>
<protein>
    <submittedName>
        <fullName evidence="7">Uncharacterized protein</fullName>
    </submittedName>
</protein>
<dbReference type="GO" id="GO:0020037">
    <property type="term" value="F:heme binding"/>
    <property type="evidence" value="ECO:0007669"/>
    <property type="project" value="InterPro"/>
</dbReference>
<keyword evidence="5" id="KW-0503">Monooxygenase</keyword>
<evidence type="ECO:0000313" key="8">
    <source>
        <dbReference type="Proteomes" id="UP001154282"/>
    </source>
</evidence>
<dbReference type="PRINTS" id="PR00463">
    <property type="entry name" value="EP450I"/>
</dbReference>
<dbReference type="InterPro" id="IPR036396">
    <property type="entry name" value="Cyt_P450_sf"/>
</dbReference>
<dbReference type="GO" id="GO:0016705">
    <property type="term" value="F:oxidoreductase activity, acting on paired donors, with incorporation or reduction of molecular oxygen"/>
    <property type="evidence" value="ECO:0007669"/>
    <property type="project" value="InterPro"/>
</dbReference>
<keyword evidence="6" id="KW-0812">Transmembrane</keyword>
<keyword evidence="5" id="KW-0560">Oxidoreductase</keyword>
<evidence type="ECO:0000256" key="5">
    <source>
        <dbReference type="RuleBase" id="RU000461"/>
    </source>
</evidence>
<organism evidence="7 8">
    <name type="scientific">Linum tenue</name>
    <dbReference type="NCBI Taxonomy" id="586396"/>
    <lineage>
        <taxon>Eukaryota</taxon>
        <taxon>Viridiplantae</taxon>
        <taxon>Streptophyta</taxon>
        <taxon>Embryophyta</taxon>
        <taxon>Tracheophyta</taxon>
        <taxon>Spermatophyta</taxon>
        <taxon>Magnoliopsida</taxon>
        <taxon>eudicotyledons</taxon>
        <taxon>Gunneridae</taxon>
        <taxon>Pentapetalae</taxon>
        <taxon>rosids</taxon>
        <taxon>fabids</taxon>
        <taxon>Malpighiales</taxon>
        <taxon>Linaceae</taxon>
        <taxon>Linum</taxon>
    </lineage>
</organism>
<dbReference type="SUPFAM" id="SSF48264">
    <property type="entry name" value="Cytochrome P450"/>
    <property type="match status" value="1"/>
</dbReference>
<evidence type="ECO:0000256" key="3">
    <source>
        <dbReference type="ARBA" id="ARBA00023004"/>
    </source>
</evidence>
<keyword evidence="2 4" id="KW-0479">Metal-binding</keyword>
<keyword evidence="8" id="KW-1185">Reference proteome</keyword>
<reference evidence="7" key="1">
    <citation type="submission" date="2022-08" db="EMBL/GenBank/DDBJ databases">
        <authorList>
            <person name="Gutierrez-Valencia J."/>
        </authorList>
    </citation>
    <scope>NUCLEOTIDE SEQUENCE</scope>
</reference>
<keyword evidence="4 5" id="KW-0349">Heme</keyword>
<dbReference type="GO" id="GO:0004497">
    <property type="term" value="F:monooxygenase activity"/>
    <property type="evidence" value="ECO:0007669"/>
    <property type="project" value="UniProtKB-KW"/>
</dbReference>
<dbReference type="CDD" id="cd11072">
    <property type="entry name" value="CYP71-like"/>
    <property type="match status" value="1"/>
</dbReference>
<comment type="caution">
    <text evidence="7">The sequence shown here is derived from an EMBL/GenBank/DDBJ whole genome shotgun (WGS) entry which is preliminary data.</text>
</comment>
<dbReference type="GO" id="GO:0005506">
    <property type="term" value="F:iron ion binding"/>
    <property type="evidence" value="ECO:0007669"/>
    <property type="project" value="InterPro"/>
</dbReference>
<evidence type="ECO:0000256" key="1">
    <source>
        <dbReference type="ARBA" id="ARBA00010617"/>
    </source>
</evidence>
<dbReference type="Gene3D" id="1.10.630.10">
    <property type="entry name" value="Cytochrome P450"/>
    <property type="match status" value="1"/>
</dbReference>
<dbReference type="InterPro" id="IPR002401">
    <property type="entry name" value="Cyt_P450_E_grp-I"/>
</dbReference>
<comment type="cofactor">
    <cofactor evidence="4">
        <name>heme</name>
        <dbReference type="ChEBI" id="CHEBI:30413"/>
    </cofactor>
</comment>